<dbReference type="InterPro" id="IPR052520">
    <property type="entry name" value="ATL_DNA_repair"/>
</dbReference>
<dbReference type="Proteomes" id="UP000679126">
    <property type="component" value="Unassembled WGS sequence"/>
</dbReference>
<evidence type="ECO:0000313" key="4">
    <source>
        <dbReference type="EMBL" id="MBO9153182.1"/>
    </source>
</evidence>
<feature type="domain" description="Methylated-DNA-[protein]-cysteine S-methyltransferase DNA binding" evidence="3">
    <location>
        <begin position="24"/>
        <end position="106"/>
    </location>
</feature>
<dbReference type="InterPro" id="IPR036217">
    <property type="entry name" value="MethylDNA_cys_MeTrfase_DNAb"/>
</dbReference>
<comment type="caution">
    <text evidence="4">The sequence shown here is derived from an EMBL/GenBank/DDBJ whole genome shotgun (WGS) entry which is preliminary data.</text>
</comment>
<organism evidence="4 5">
    <name type="scientific">Chitinophaga chungangae</name>
    <dbReference type="NCBI Taxonomy" id="2821488"/>
    <lineage>
        <taxon>Bacteria</taxon>
        <taxon>Pseudomonadati</taxon>
        <taxon>Bacteroidota</taxon>
        <taxon>Chitinophagia</taxon>
        <taxon>Chitinophagales</taxon>
        <taxon>Chitinophagaceae</taxon>
        <taxon>Chitinophaga</taxon>
    </lineage>
</organism>
<sequence>MKTSPKIKKAASSKPAKPKKEPNFLDTVYAIVRRIPKGRVTSYGAIAERAGIRLSARMVGWAMNAAGSAPKPVPAHRVVNSKGLLTGKHHFPTPTLMQELLEAEGIEVKNDQVQHFDKVFWNPPLPKKKA</sequence>
<gene>
    <name evidence="4" type="ORF">J7I43_13225</name>
</gene>
<reference evidence="5" key="1">
    <citation type="submission" date="2021-03" db="EMBL/GenBank/DDBJ databases">
        <title>Assistant Professor.</title>
        <authorList>
            <person name="Huq M.A."/>
        </authorList>
    </citation>
    <scope>NUCLEOTIDE SEQUENCE [LARGE SCALE GENOMIC DNA]</scope>
    <source>
        <strain evidence="5">MAH-28</strain>
    </source>
</reference>
<dbReference type="RefSeq" id="WP_209146155.1">
    <property type="nucleotide sequence ID" value="NZ_JAGHKP010000002.1"/>
</dbReference>
<keyword evidence="1" id="KW-0227">DNA damage</keyword>
<dbReference type="Gene3D" id="1.10.10.10">
    <property type="entry name" value="Winged helix-like DNA-binding domain superfamily/Winged helix DNA-binding domain"/>
    <property type="match status" value="1"/>
</dbReference>
<dbReference type="EMBL" id="JAGHKP010000002">
    <property type="protein sequence ID" value="MBO9153182.1"/>
    <property type="molecule type" value="Genomic_DNA"/>
</dbReference>
<dbReference type="CDD" id="cd06445">
    <property type="entry name" value="ATase"/>
    <property type="match status" value="1"/>
</dbReference>
<evidence type="ECO:0000256" key="1">
    <source>
        <dbReference type="ARBA" id="ARBA00022763"/>
    </source>
</evidence>
<evidence type="ECO:0000259" key="3">
    <source>
        <dbReference type="Pfam" id="PF01035"/>
    </source>
</evidence>
<dbReference type="PANTHER" id="PTHR42942">
    <property type="entry name" value="6-O-METHYLGUANINE DNA METHYLTRANSFERASE"/>
    <property type="match status" value="1"/>
</dbReference>
<dbReference type="InterPro" id="IPR036388">
    <property type="entry name" value="WH-like_DNA-bd_sf"/>
</dbReference>
<feature type="region of interest" description="Disordered" evidence="2">
    <location>
        <begin position="1"/>
        <end position="21"/>
    </location>
</feature>
<evidence type="ECO:0000256" key="2">
    <source>
        <dbReference type="SAM" id="MobiDB-lite"/>
    </source>
</evidence>
<feature type="compositionally biased region" description="Basic residues" evidence="2">
    <location>
        <begin position="1"/>
        <end position="11"/>
    </location>
</feature>
<protein>
    <submittedName>
        <fullName evidence="4">MGMT family protein</fullName>
    </submittedName>
</protein>
<dbReference type="Pfam" id="PF01035">
    <property type="entry name" value="DNA_binding_1"/>
    <property type="match status" value="1"/>
</dbReference>
<proteinExistence type="predicted"/>
<accession>A0ABS3YES5</accession>
<dbReference type="PANTHER" id="PTHR42942:SF1">
    <property type="entry name" value="ALKYLTRANSFERASE-LIKE PROTEIN 1"/>
    <property type="match status" value="1"/>
</dbReference>
<dbReference type="SUPFAM" id="SSF46767">
    <property type="entry name" value="Methylated DNA-protein cysteine methyltransferase, C-terminal domain"/>
    <property type="match status" value="1"/>
</dbReference>
<dbReference type="InterPro" id="IPR014048">
    <property type="entry name" value="MethylDNA_cys_MeTrfase_DNA-bd"/>
</dbReference>
<evidence type="ECO:0000313" key="5">
    <source>
        <dbReference type="Proteomes" id="UP000679126"/>
    </source>
</evidence>
<keyword evidence="5" id="KW-1185">Reference proteome</keyword>
<name>A0ABS3YES5_9BACT</name>